<dbReference type="Pfam" id="PF08879">
    <property type="entry name" value="WRC"/>
    <property type="match status" value="1"/>
</dbReference>
<evidence type="ECO:0000256" key="1">
    <source>
        <dbReference type="ARBA" id="ARBA00023242"/>
    </source>
</evidence>
<evidence type="ECO:0000259" key="3">
    <source>
        <dbReference type="PROSITE" id="PS51667"/>
    </source>
</evidence>
<dbReference type="PANTHER" id="PTHR34122">
    <property type="entry name" value="EXPRESSED PROTEIN-RELATED"/>
    <property type="match status" value="1"/>
</dbReference>
<sequence length="305" mass="33957">MRIRKRSVAVLSRHSWEKAGAAACIGDGDNDENAKEEFLRPLVAAVMDVQSKDESEIAGDFRRKPSPVLEIPEMGVRRRPTHNWRNALLGFDLDSGAVEVGGEGINPNHRWNALVSRIGEDNFQSLTNEVTVNGGRLSSVKQEMSGVHRKRELPKLAPSEKCLMAIESDKEQDLGVDASKKKRSIMDRATECNVIGHINARRKDGSEINNGTIMENGKPKKKSKAQDNDKRNTNYHGGSQCRRRNGRGWRCSQRTLVGYSLCEHHLGKGRLKSINTSDGSIAENKNGGKFKELHLIHATTCHIDF</sequence>
<organism evidence="4">
    <name type="scientific">Araucaria cunninghamii</name>
    <name type="common">Hoop pine</name>
    <name type="synonym">Moreton Bay pine</name>
    <dbReference type="NCBI Taxonomy" id="56994"/>
    <lineage>
        <taxon>Eukaryota</taxon>
        <taxon>Viridiplantae</taxon>
        <taxon>Streptophyta</taxon>
        <taxon>Embryophyta</taxon>
        <taxon>Tracheophyta</taxon>
        <taxon>Spermatophyta</taxon>
        <taxon>Pinopsida</taxon>
        <taxon>Pinidae</taxon>
        <taxon>Conifers II</taxon>
        <taxon>Araucariales</taxon>
        <taxon>Araucariaceae</taxon>
        <taxon>Araucaria</taxon>
    </lineage>
</organism>
<dbReference type="InterPro" id="IPR014977">
    <property type="entry name" value="WRC_dom"/>
</dbReference>
<evidence type="ECO:0000256" key="2">
    <source>
        <dbReference type="SAM" id="MobiDB-lite"/>
    </source>
</evidence>
<proteinExistence type="predicted"/>
<dbReference type="EMBL" id="GCKF01038997">
    <property type="protein sequence ID" value="JAG95970.1"/>
    <property type="molecule type" value="Transcribed_RNA"/>
</dbReference>
<keyword evidence="1" id="KW-0539">Nucleus</keyword>
<feature type="domain" description="WRC" evidence="3">
    <location>
        <begin position="235"/>
        <end position="280"/>
    </location>
</feature>
<dbReference type="AlphaFoldDB" id="A0A0D6R268"/>
<dbReference type="PROSITE" id="PS51667">
    <property type="entry name" value="WRC"/>
    <property type="match status" value="1"/>
</dbReference>
<reference evidence="4" key="1">
    <citation type="submission" date="2015-03" db="EMBL/GenBank/DDBJ databases">
        <title>A transcriptome of Araucaria cunninghamii, an australian fine timber species.</title>
        <authorList>
            <person name="Jing Yi C.J.Y."/>
            <person name="Yin San L.Y.S."/>
            <person name="Abdul Karim S.S."/>
            <person name="Wan Azmi N.N."/>
            <person name="Hercus R.R."/>
            <person name="Croft L.L."/>
        </authorList>
    </citation>
    <scope>NUCLEOTIDE SEQUENCE</scope>
    <source>
        <strain evidence="4">MI0301</strain>
        <tissue evidence="4">Leaf</tissue>
    </source>
</reference>
<evidence type="ECO:0000313" key="4">
    <source>
        <dbReference type="EMBL" id="JAG95970.1"/>
    </source>
</evidence>
<dbReference type="PANTHER" id="PTHR34122:SF1">
    <property type="entry name" value="EXPRESSED PROTEIN"/>
    <property type="match status" value="1"/>
</dbReference>
<accession>A0A0D6R268</accession>
<feature type="region of interest" description="Disordered" evidence="2">
    <location>
        <begin position="203"/>
        <end position="244"/>
    </location>
</feature>
<protein>
    <recommendedName>
        <fullName evidence="3">WRC domain-containing protein</fullName>
    </recommendedName>
</protein>
<name>A0A0D6R268_ARACU</name>